<dbReference type="SUPFAM" id="SSF50341">
    <property type="entry name" value="CheW-like"/>
    <property type="match status" value="1"/>
</dbReference>
<dbReference type="GO" id="GO:0005829">
    <property type="term" value="C:cytosol"/>
    <property type="evidence" value="ECO:0007669"/>
    <property type="project" value="TreeGrafter"/>
</dbReference>
<dbReference type="PANTHER" id="PTHR22617:SF45">
    <property type="entry name" value="CHEMOTAXIS PROTEIN CHEW"/>
    <property type="match status" value="1"/>
</dbReference>
<dbReference type="AlphaFoldDB" id="A0A831RLW3"/>
<comment type="caution">
    <text evidence="5">The sequence shown here is derived from an EMBL/GenBank/DDBJ whole genome shotgun (WGS) entry which is preliminary data.</text>
</comment>
<evidence type="ECO:0000256" key="1">
    <source>
        <dbReference type="ARBA" id="ARBA00004496"/>
    </source>
</evidence>
<dbReference type="InterPro" id="IPR002545">
    <property type="entry name" value="CheW-lke_dom"/>
</dbReference>
<dbReference type="GO" id="GO:0006935">
    <property type="term" value="P:chemotaxis"/>
    <property type="evidence" value="ECO:0007669"/>
    <property type="project" value="InterPro"/>
</dbReference>
<feature type="domain" description="CheW-like" evidence="4">
    <location>
        <begin position="6"/>
        <end position="150"/>
    </location>
</feature>
<dbReference type="PANTHER" id="PTHR22617">
    <property type="entry name" value="CHEMOTAXIS SENSOR HISTIDINE KINASE-RELATED"/>
    <property type="match status" value="1"/>
</dbReference>
<sequence length="161" mass="17486">MEQQATGQYLSFSLGGEEYGVDILKVREIKGWEPVRPLPDTPPYIRGVMDLRGLVVPIIDLRSRFGLERADCTATTVIIVLASRIGERQVIAGVVVDSVSDVLDLDSSAIRSAPDLGAEIDVGYIHGMVTLPERMVVLLDVEALLDPATLAMEVAEGRARQ</sequence>
<dbReference type="SMART" id="SM00260">
    <property type="entry name" value="CheW"/>
    <property type="match status" value="1"/>
</dbReference>
<dbReference type="Gene3D" id="2.40.50.180">
    <property type="entry name" value="CheA-289, Domain 4"/>
    <property type="match status" value="1"/>
</dbReference>
<comment type="subcellular location">
    <subcellularLocation>
        <location evidence="1">Cytoplasm</location>
    </subcellularLocation>
</comment>
<gene>
    <name evidence="5" type="ORF">ENI96_02850</name>
</gene>
<dbReference type="InterPro" id="IPR039315">
    <property type="entry name" value="CheW"/>
</dbReference>
<evidence type="ECO:0000256" key="2">
    <source>
        <dbReference type="ARBA" id="ARBA00021483"/>
    </source>
</evidence>
<dbReference type="Proteomes" id="UP000886251">
    <property type="component" value="Unassembled WGS sequence"/>
</dbReference>
<evidence type="ECO:0000259" key="4">
    <source>
        <dbReference type="PROSITE" id="PS50851"/>
    </source>
</evidence>
<organism evidence="5">
    <name type="scientific">Sedimenticola thiotaurini</name>
    <dbReference type="NCBI Taxonomy" id="1543721"/>
    <lineage>
        <taxon>Bacteria</taxon>
        <taxon>Pseudomonadati</taxon>
        <taxon>Pseudomonadota</taxon>
        <taxon>Gammaproteobacteria</taxon>
        <taxon>Chromatiales</taxon>
        <taxon>Sedimenticolaceae</taxon>
        <taxon>Sedimenticola</taxon>
    </lineage>
</organism>
<keyword evidence="3" id="KW-0963">Cytoplasm</keyword>
<evidence type="ECO:0000313" key="5">
    <source>
        <dbReference type="EMBL" id="HEB95355.1"/>
    </source>
</evidence>
<reference evidence="5" key="1">
    <citation type="journal article" date="2020" name="mSystems">
        <title>Genome- and Community-Level Interaction Insights into Carbon Utilization and Element Cycling Functions of Hydrothermarchaeota in Hydrothermal Sediment.</title>
        <authorList>
            <person name="Zhou Z."/>
            <person name="Liu Y."/>
            <person name="Xu W."/>
            <person name="Pan J."/>
            <person name="Luo Z.H."/>
            <person name="Li M."/>
        </authorList>
    </citation>
    <scope>NUCLEOTIDE SEQUENCE [LARGE SCALE GENOMIC DNA]</scope>
    <source>
        <strain evidence="5">HyVt-443</strain>
    </source>
</reference>
<dbReference type="Pfam" id="PF01584">
    <property type="entry name" value="CheW"/>
    <property type="match status" value="1"/>
</dbReference>
<accession>A0A831RLW3</accession>
<dbReference type="PROSITE" id="PS50851">
    <property type="entry name" value="CHEW"/>
    <property type="match status" value="1"/>
</dbReference>
<dbReference type="GO" id="GO:0007165">
    <property type="term" value="P:signal transduction"/>
    <property type="evidence" value="ECO:0007669"/>
    <property type="project" value="InterPro"/>
</dbReference>
<dbReference type="InterPro" id="IPR036061">
    <property type="entry name" value="CheW-like_dom_sf"/>
</dbReference>
<dbReference type="EMBL" id="DRKP01000035">
    <property type="protein sequence ID" value="HEB95355.1"/>
    <property type="molecule type" value="Genomic_DNA"/>
</dbReference>
<protein>
    <recommendedName>
        <fullName evidence="2">Chemotaxis protein CheW</fullName>
    </recommendedName>
</protein>
<dbReference type="Gene3D" id="2.30.30.40">
    <property type="entry name" value="SH3 Domains"/>
    <property type="match status" value="1"/>
</dbReference>
<evidence type="ECO:0000256" key="3">
    <source>
        <dbReference type="ARBA" id="ARBA00022490"/>
    </source>
</evidence>
<proteinExistence type="predicted"/>
<name>A0A831RLW3_9GAMM</name>